<name>A0A9W6Y253_9STRA</name>
<organism evidence="2 3">
    <name type="scientific">Phytophthora fragariaefolia</name>
    <dbReference type="NCBI Taxonomy" id="1490495"/>
    <lineage>
        <taxon>Eukaryota</taxon>
        <taxon>Sar</taxon>
        <taxon>Stramenopiles</taxon>
        <taxon>Oomycota</taxon>
        <taxon>Peronosporomycetes</taxon>
        <taxon>Peronosporales</taxon>
        <taxon>Peronosporaceae</taxon>
        <taxon>Phytophthora</taxon>
    </lineage>
</organism>
<evidence type="ECO:0000313" key="3">
    <source>
        <dbReference type="Proteomes" id="UP001165121"/>
    </source>
</evidence>
<comment type="caution">
    <text evidence="2">The sequence shown here is derived from an EMBL/GenBank/DDBJ whole genome shotgun (WGS) entry which is preliminary data.</text>
</comment>
<protein>
    <submittedName>
        <fullName evidence="2">Unnamed protein product</fullName>
    </submittedName>
</protein>
<evidence type="ECO:0000256" key="1">
    <source>
        <dbReference type="SAM" id="MobiDB-lite"/>
    </source>
</evidence>
<feature type="compositionally biased region" description="Polar residues" evidence="1">
    <location>
        <begin position="187"/>
        <end position="203"/>
    </location>
</feature>
<dbReference type="EMBL" id="BSXT01002678">
    <property type="protein sequence ID" value="GMF50342.1"/>
    <property type="molecule type" value="Genomic_DNA"/>
</dbReference>
<accession>A0A9W6Y253</accession>
<keyword evidence="3" id="KW-1185">Reference proteome</keyword>
<gene>
    <name evidence="2" type="ORF">Pfra01_002007500</name>
</gene>
<dbReference type="Proteomes" id="UP001165121">
    <property type="component" value="Unassembled WGS sequence"/>
</dbReference>
<dbReference type="OrthoDB" id="129546at2759"/>
<reference evidence="2" key="1">
    <citation type="submission" date="2023-04" db="EMBL/GenBank/DDBJ databases">
        <title>Phytophthora fragariaefolia NBRC 109709.</title>
        <authorList>
            <person name="Ichikawa N."/>
            <person name="Sato H."/>
            <person name="Tonouchi N."/>
        </authorList>
    </citation>
    <scope>NUCLEOTIDE SEQUENCE</scope>
    <source>
        <strain evidence="2">NBRC 109709</strain>
    </source>
</reference>
<evidence type="ECO:0000313" key="2">
    <source>
        <dbReference type="EMBL" id="GMF50342.1"/>
    </source>
</evidence>
<proteinExistence type="predicted"/>
<dbReference type="AlphaFoldDB" id="A0A9W6Y253"/>
<feature type="region of interest" description="Disordered" evidence="1">
    <location>
        <begin position="184"/>
        <end position="203"/>
    </location>
</feature>
<sequence length="288" mass="33399">MPKFSGTKEDAAGDYKFSAKLYFESKNINALDRQEHLRNQLPRLRQKNFSCLEDYVAAFGAIIGKVEGMSDIDKVMHFQKGLLTEGKQEVKLRRFRAMMEAISFVLMYDRTHGVASRQHGRLGLLSAQRRSYRSYPQPRQRMEDQPTPMEIGNARFISREVCTRRNLCLYCKEPGHRLAECHKRQARNNARGSSRPPQGRTSFRASSFRRVVDDEDDFIEDSDAHIEAQDSLLLNMVSVNVKASSNRELLRFARLMNDQMVRVLIDSREERNIGLAQHHVDGRFERRC</sequence>